<gene>
    <name evidence="1" type="ORF">COW36_12950</name>
</gene>
<dbReference type="Proteomes" id="UP000231019">
    <property type="component" value="Unassembled WGS sequence"/>
</dbReference>
<dbReference type="EMBL" id="PFFQ01000037">
    <property type="protein sequence ID" value="PIW16667.1"/>
    <property type="molecule type" value="Genomic_DNA"/>
</dbReference>
<accession>A0A2M7G4C5</accession>
<evidence type="ECO:0000313" key="2">
    <source>
        <dbReference type="Proteomes" id="UP000231019"/>
    </source>
</evidence>
<name>A0A2M7G4C5_9BACT</name>
<dbReference type="AlphaFoldDB" id="A0A2M7G4C5"/>
<evidence type="ECO:0000313" key="1">
    <source>
        <dbReference type="EMBL" id="PIW16667.1"/>
    </source>
</evidence>
<proteinExistence type="predicted"/>
<comment type="caution">
    <text evidence="1">The sequence shown here is derived from an EMBL/GenBank/DDBJ whole genome shotgun (WGS) entry which is preliminary data.</text>
</comment>
<organism evidence="1 2">
    <name type="scientific">bacterium (Candidatus Blackallbacteria) CG17_big_fil_post_rev_8_21_14_2_50_48_46</name>
    <dbReference type="NCBI Taxonomy" id="2014261"/>
    <lineage>
        <taxon>Bacteria</taxon>
        <taxon>Candidatus Blackallbacteria</taxon>
    </lineage>
</organism>
<protein>
    <submittedName>
        <fullName evidence="1">Uncharacterized protein</fullName>
    </submittedName>
</protein>
<reference evidence="1 2" key="1">
    <citation type="submission" date="2017-09" db="EMBL/GenBank/DDBJ databases">
        <title>Depth-based differentiation of microbial function through sediment-hosted aquifers and enrichment of novel symbionts in the deep terrestrial subsurface.</title>
        <authorList>
            <person name="Probst A.J."/>
            <person name="Ladd B."/>
            <person name="Jarett J.K."/>
            <person name="Geller-Mcgrath D.E."/>
            <person name="Sieber C.M."/>
            <person name="Emerson J.B."/>
            <person name="Anantharaman K."/>
            <person name="Thomas B.C."/>
            <person name="Malmstrom R."/>
            <person name="Stieglmeier M."/>
            <person name="Klingl A."/>
            <person name="Woyke T."/>
            <person name="Ryan C.M."/>
            <person name="Banfield J.F."/>
        </authorList>
    </citation>
    <scope>NUCLEOTIDE SEQUENCE [LARGE SCALE GENOMIC DNA]</scope>
    <source>
        <strain evidence="1">CG17_big_fil_post_rev_8_21_14_2_50_48_46</strain>
    </source>
</reference>
<sequence>MKSSFDGRFFARVVGTRKERYLDLFLVESDKTDRHLWRIEKFYIFPEELIVSNSPTIITFSKLLSCSYEFRDGCHPDDNEVALVFYGWDSQDAKVKILFQYQIKDLLGEKQSIIENNILRGTYIWFKHIDRQYGYLHIKLLSNQDLYFDFYSGKKIDKLPKDLIITDNDD</sequence>